<evidence type="ECO:0000256" key="8">
    <source>
        <dbReference type="ARBA" id="ARBA00023326"/>
    </source>
</evidence>
<evidence type="ECO:0000256" key="1">
    <source>
        <dbReference type="ARBA" id="ARBA00000448"/>
    </source>
</evidence>
<evidence type="ECO:0000256" key="5">
    <source>
        <dbReference type="ARBA" id="ARBA00023001"/>
    </source>
</evidence>
<feature type="binding site" evidence="10">
    <location>
        <position position="21"/>
    </location>
    <ligand>
        <name>substrate</name>
    </ligand>
</feature>
<keyword evidence="7 11" id="KW-0326">Glycosidase</keyword>
<reference evidence="12" key="1">
    <citation type="submission" date="2024-05" db="EMBL/GenBank/DDBJ databases">
        <title>Herbiconiux sp. A18JL235.</title>
        <authorList>
            <person name="Zhang G."/>
        </authorList>
    </citation>
    <scope>NUCLEOTIDE SEQUENCE</scope>
    <source>
        <strain evidence="12">A18JL235</strain>
    </source>
</reference>
<keyword evidence="6" id="KW-0119">Carbohydrate metabolism</keyword>
<dbReference type="PANTHER" id="PTHR10353">
    <property type="entry name" value="GLYCOSYL HYDROLASE"/>
    <property type="match status" value="1"/>
</dbReference>
<sequence length="462" mass="50345">MPPTSGLPADFLFGAATAAYQIEGAVAVDGRGASIWDVFSHTPGKTLNGDTGDRATDHYHRWAEDFDLVAGLGLDAYRFSIAWPRIQPDGRGAARPEGLAFYERLVDGLLDRGVQPVATLYHWDLPQALQEEGGWLSRETASRFADYAVRVADVLGDRIRLWTTLNEPWCSAFLGHGSGEMAPGLRDGESALRAAHHLNLAHGLGVQALRASRPDAEVSVTLNLHTVRDAPGSKVDGARRVDAVGNRVFTGPMLRGEYPADLLRDTAAITDWSFVHDGDLAVIAQPLDSLGVNYYHSELVAPAPAGESADPDAMAAFPGCADLRFLPYEPPLTDMGWNIDPDALEELLVDLHTEFPGIPLMVTENGAAFPDVVTEGRVLDDDRIAYLSSHIAATVRAVNRGADVRGYFAWSLLDNFEWALGYSKRFGLVRVDYDTFERTVKDSGIWYRDLIRTVKAGADDEG</sequence>
<dbReference type="GO" id="GO:0005829">
    <property type="term" value="C:cytosol"/>
    <property type="evidence" value="ECO:0007669"/>
    <property type="project" value="TreeGrafter"/>
</dbReference>
<feature type="binding site" evidence="10">
    <location>
        <position position="295"/>
    </location>
    <ligand>
        <name>substrate</name>
    </ligand>
</feature>
<dbReference type="PANTHER" id="PTHR10353:SF36">
    <property type="entry name" value="LP05116P"/>
    <property type="match status" value="1"/>
</dbReference>
<protein>
    <recommendedName>
        <fullName evidence="3 11">Beta-glucosidase</fullName>
        <ecNumber evidence="3 11">3.2.1.21</ecNumber>
    </recommendedName>
</protein>
<dbReference type="GO" id="GO:0008422">
    <property type="term" value="F:beta-glucosidase activity"/>
    <property type="evidence" value="ECO:0007669"/>
    <property type="project" value="UniProtKB-EC"/>
</dbReference>
<evidence type="ECO:0000256" key="11">
    <source>
        <dbReference type="RuleBase" id="RU361175"/>
    </source>
</evidence>
<keyword evidence="5" id="KW-0136">Cellulose degradation</keyword>
<dbReference type="InterPro" id="IPR017853">
    <property type="entry name" value="GH"/>
</dbReference>
<dbReference type="PROSITE" id="PS00653">
    <property type="entry name" value="GLYCOSYL_HYDROL_F1_2"/>
    <property type="match status" value="1"/>
</dbReference>
<proteinExistence type="inferred from homology"/>
<evidence type="ECO:0000256" key="2">
    <source>
        <dbReference type="ARBA" id="ARBA00010838"/>
    </source>
</evidence>
<feature type="active site" description="Proton donor" evidence="9">
    <location>
        <position position="167"/>
    </location>
</feature>
<dbReference type="GO" id="GO:0030245">
    <property type="term" value="P:cellulose catabolic process"/>
    <property type="evidence" value="ECO:0007669"/>
    <property type="project" value="UniProtKB-KW"/>
</dbReference>
<dbReference type="RefSeq" id="WP_368497741.1">
    <property type="nucleotide sequence ID" value="NZ_CP162511.1"/>
</dbReference>
<dbReference type="Gene3D" id="3.20.20.80">
    <property type="entry name" value="Glycosidases"/>
    <property type="match status" value="1"/>
</dbReference>
<evidence type="ECO:0000256" key="9">
    <source>
        <dbReference type="PIRSR" id="PIRSR617736-1"/>
    </source>
</evidence>
<evidence type="ECO:0000256" key="10">
    <source>
        <dbReference type="PIRSR" id="PIRSR617736-2"/>
    </source>
</evidence>
<evidence type="ECO:0000256" key="4">
    <source>
        <dbReference type="ARBA" id="ARBA00022801"/>
    </source>
</evidence>
<evidence type="ECO:0000256" key="7">
    <source>
        <dbReference type="ARBA" id="ARBA00023295"/>
    </source>
</evidence>
<dbReference type="InterPro" id="IPR001360">
    <property type="entry name" value="Glyco_hydro_1"/>
</dbReference>
<feature type="binding site" evidence="10">
    <location>
        <begin position="417"/>
        <end position="418"/>
    </location>
    <ligand>
        <name>substrate</name>
    </ligand>
</feature>
<dbReference type="AlphaFoldDB" id="A0AB39BGQ7"/>
<dbReference type="EMBL" id="CP162511">
    <property type="protein sequence ID" value="XDI05353.1"/>
    <property type="molecule type" value="Genomic_DNA"/>
</dbReference>
<name>A0AB39BGQ7_9MICO</name>
<feature type="binding site" evidence="10">
    <location>
        <position position="166"/>
    </location>
    <ligand>
        <name>substrate</name>
    </ligand>
</feature>
<keyword evidence="4 11" id="KW-0378">Hydrolase</keyword>
<dbReference type="EC" id="3.2.1.21" evidence="3 11"/>
<comment type="catalytic activity">
    <reaction evidence="1 11">
        <text>Hydrolysis of terminal, non-reducing beta-D-glucosyl residues with release of beta-D-glucose.</text>
        <dbReference type="EC" id="3.2.1.21"/>
    </reaction>
</comment>
<feature type="binding site" evidence="10">
    <location>
        <position position="122"/>
    </location>
    <ligand>
        <name>substrate</name>
    </ligand>
</feature>
<keyword evidence="8" id="KW-0624">Polysaccharide degradation</keyword>
<organism evidence="12">
    <name type="scientific">Herbiconiux sp. A18JL235</name>
    <dbReference type="NCBI Taxonomy" id="3152363"/>
    <lineage>
        <taxon>Bacteria</taxon>
        <taxon>Bacillati</taxon>
        <taxon>Actinomycetota</taxon>
        <taxon>Actinomycetes</taxon>
        <taxon>Micrococcales</taxon>
        <taxon>Microbacteriaceae</taxon>
        <taxon>Herbiconiux</taxon>
    </lineage>
</organism>
<evidence type="ECO:0000256" key="3">
    <source>
        <dbReference type="ARBA" id="ARBA00012744"/>
    </source>
</evidence>
<dbReference type="Pfam" id="PF00232">
    <property type="entry name" value="Glyco_hydro_1"/>
    <property type="match status" value="1"/>
</dbReference>
<evidence type="ECO:0000256" key="6">
    <source>
        <dbReference type="ARBA" id="ARBA00023277"/>
    </source>
</evidence>
<feature type="binding site" evidence="10">
    <location>
        <position position="410"/>
    </location>
    <ligand>
        <name>substrate</name>
    </ligand>
</feature>
<dbReference type="SUPFAM" id="SSF51445">
    <property type="entry name" value="(Trans)glycosidases"/>
    <property type="match status" value="1"/>
</dbReference>
<evidence type="ECO:0000313" key="12">
    <source>
        <dbReference type="EMBL" id="XDI05353.1"/>
    </source>
</evidence>
<gene>
    <name evidence="12" type="ORF">ABFY20_18855</name>
</gene>
<comment type="similarity">
    <text evidence="2 11">Belongs to the glycosyl hydrolase 1 family.</text>
</comment>
<dbReference type="FunFam" id="3.20.20.80:FF:000004">
    <property type="entry name" value="Beta-glucosidase 6-phospho-beta-glucosidase"/>
    <property type="match status" value="1"/>
</dbReference>
<dbReference type="InterPro" id="IPR033132">
    <property type="entry name" value="GH_1_N_CS"/>
</dbReference>
<feature type="active site" description="Nucleophile" evidence="9">
    <location>
        <position position="364"/>
    </location>
</feature>
<dbReference type="NCBIfam" id="TIGR03356">
    <property type="entry name" value="BGL"/>
    <property type="match status" value="1"/>
</dbReference>
<dbReference type="InterPro" id="IPR017736">
    <property type="entry name" value="Glyco_hydro_1_beta-glucosidase"/>
</dbReference>
<dbReference type="PRINTS" id="PR00131">
    <property type="entry name" value="GLHYDRLASE1"/>
</dbReference>
<accession>A0AB39BGQ7</accession>